<dbReference type="PROSITE" id="PS51318">
    <property type="entry name" value="TAT"/>
    <property type="match status" value="1"/>
</dbReference>
<reference evidence="2" key="1">
    <citation type="submission" date="2023-07" db="EMBL/GenBank/DDBJ databases">
        <title>Between Cages and Wild: Unraveling the Impact of Captivity on Animal Microbiomes and Antimicrobial Resistance.</title>
        <authorList>
            <person name="Schmartz G.P."/>
            <person name="Rehner J."/>
            <person name="Schuff M.J."/>
            <person name="Becker S.L."/>
            <person name="Kravczyk M."/>
            <person name="Gurevich A."/>
            <person name="Francke R."/>
            <person name="Mueller R."/>
            <person name="Keller V."/>
            <person name="Keller A."/>
        </authorList>
    </citation>
    <scope>NUCLEOTIDE SEQUENCE</scope>
    <source>
        <strain evidence="2">S12M_St_49</strain>
    </source>
</reference>
<dbReference type="InterPro" id="IPR006311">
    <property type="entry name" value="TAT_signal"/>
</dbReference>
<keyword evidence="3" id="KW-1185">Reference proteome</keyword>
<dbReference type="Pfam" id="PF09084">
    <property type="entry name" value="NMT1"/>
    <property type="match status" value="1"/>
</dbReference>
<comment type="caution">
    <text evidence="2">The sequence shown here is derived from an EMBL/GenBank/DDBJ whole genome shotgun (WGS) entry which is preliminary data.</text>
</comment>
<dbReference type="PANTHER" id="PTHR30024:SF42">
    <property type="entry name" value="ALIPHATIC SULFONATES-BINDING PROTEIN-RELATED"/>
    <property type="match status" value="1"/>
</dbReference>
<gene>
    <name evidence="2" type="ORF">Q3982_02340</name>
</gene>
<evidence type="ECO:0000313" key="3">
    <source>
        <dbReference type="Proteomes" id="UP001168575"/>
    </source>
</evidence>
<evidence type="ECO:0000259" key="1">
    <source>
        <dbReference type="Pfam" id="PF09084"/>
    </source>
</evidence>
<dbReference type="AlphaFoldDB" id="A0AA43U8T5"/>
<dbReference type="Pfam" id="PF10518">
    <property type="entry name" value="TAT_signal"/>
    <property type="match status" value="1"/>
</dbReference>
<accession>A0AA43U8T5</accession>
<dbReference type="Gene3D" id="3.40.190.10">
    <property type="entry name" value="Periplasmic binding protein-like II"/>
    <property type="match status" value="2"/>
</dbReference>
<organism evidence="2 3">
    <name type="scientific">Phoenicibacter congonensis</name>
    <dbReference type="NCBI Taxonomy" id="1944646"/>
    <lineage>
        <taxon>Bacteria</taxon>
        <taxon>Bacillati</taxon>
        <taxon>Actinomycetota</taxon>
        <taxon>Coriobacteriia</taxon>
        <taxon>Eggerthellales</taxon>
        <taxon>Eggerthellaceae</taxon>
        <taxon>Phoenicibacter</taxon>
    </lineage>
</organism>
<evidence type="ECO:0000313" key="2">
    <source>
        <dbReference type="EMBL" id="MDO4841500.1"/>
    </source>
</evidence>
<dbReference type="SUPFAM" id="SSF53850">
    <property type="entry name" value="Periplasmic binding protein-like II"/>
    <property type="match status" value="1"/>
</dbReference>
<proteinExistence type="predicted"/>
<dbReference type="InterPro" id="IPR015168">
    <property type="entry name" value="SsuA/THI5"/>
</dbReference>
<feature type="domain" description="SsuA/THI5-like" evidence="1">
    <location>
        <begin position="61"/>
        <end position="269"/>
    </location>
</feature>
<protein>
    <submittedName>
        <fullName evidence="2">ABC transporter substrate-binding protein</fullName>
    </submittedName>
</protein>
<dbReference type="PROSITE" id="PS51257">
    <property type="entry name" value="PROKAR_LIPOPROTEIN"/>
    <property type="match status" value="1"/>
</dbReference>
<dbReference type="PANTHER" id="PTHR30024">
    <property type="entry name" value="ALIPHATIC SULFONATES-BINDING PROTEIN-RELATED"/>
    <property type="match status" value="1"/>
</dbReference>
<name>A0AA43U8T5_9ACTN</name>
<dbReference type="Proteomes" id="UP001168575">
    <property type="component" value="Unassembled WGS sequence"/>
</dbReference>
<sequence length="364" mass="39618">MELSRRDFLKVSGAAGVTAVAVAGMVGCSSSSSDSRSDTKTSESSLLPAKIGYWGGTCEAEIMIAEAKGYYKECGIDAEVVKVTNGVSEIVANNEVDFWQQTPDVLPALYSGLKVKLIDNAHTGCIQGVATKESGIKSYKDLEGKKIGLISEGNMAQLFIQSLMKQAGMDYSKTEWIAYSDGGPAMAFKALENNEIDGLTWYDPYCEIGELAGYTKFFNNATDEAYKDYTCCFIAATQDIVDKSPETCKKVCQAMKKAADFITANPAEAAKIIQDSGYVTESANILESFGIKDTSQDIHERLLKSYTFCNGDKDMYDKSATKNWDILYYGTDVMTDAPAAGPGSSEYEKYIANLVEKGYKYLGE</sequence>
<dbReference type="EMBL" id="JAUMVS010000022">
    <property type="protein sequence ID" value="MDO4841500.1"/>
    <property type="molecule type" value="Genomic_DNA"/>
</dbReference>
<dbReference type="InterPro" id="IPR019546">
    <property type="entry name" value="TAT_signal_bac_arc"/>
</dbReference>
<dbReference type="NCBIfam" id="TIGR01409">
    <property type="entry name" value="TAT_signal_seq"/>
    <property type="match status" value="1"/>
</dbReference>